<dbReference type="InterPro" id="IPR011009">
    <property type="entry name" value="Kinase-like_dom_sf"/>
</dbReference>
<keyword evidence="12" id="KW-0325">Glycoprotein</keyword>
<evidence type="ECO:0000313" key="20">
    <source>
        <dbReference type="Proteomes" id="UP000796880"/>
    </source>
</evidence>
<evidence type="ECO:0000256" key="9">
    <source>
        <dbReference type="ARBA" id="ARBA00022840"/>
    </source>
</evidence>
<evidence type="ECO:0000256" key="10">
    <source>
        <dbReference type="ARBA" id="ARBA00022989"/>
    </source>
</evidence>
<evidence type="ECO:0000256" key="1">
    <source>
        <dbReference type="ARBA" id="ARBA00004167"/>
    </source>
</evidence>
<dbReference type="GO" id="GO:0004674">
    <property type="term" value="F:protein serine/threonine kinase activity"/>
    <property type="evidence" value="ECO:0007669"/>
    <property type="project" value="UniProtKB-KW"/>
</dbReference>
<keyword evidence="6 17" id="KW-0732">Signal</keyword>
<feature type="chain" id="PRO_5035447659" description="non-specific serine/threonine protein kinase" evidence="17">
    <location>
        <begin position="26"/>
        <end position="787"/>
    </location>
</feature>
<dbReference type="Gene3D" id="2.130.10.30">
    <property type="entry name" value="Regulator of chromosome condensation 1/beta-lactamase-inhibitor protein II"/>
    <property type="match status" value="2"/>
</dbReference>
<dbReference type="FunFam" id="3.30.200.20:FF:000039">
    <property type="entry name" value="receptor-like protein kinase FERONIA"/>
    <property type="match status" value="1"/>
</dbReference>
<dbReference type="OrthoDB" id="61110at2759"/>
<feature type="domain" description="Protein kinase" evidence="18">
    <location>
        <begin position="475"/>
        <end position="770"/>
    </location>
</feature>
<dbReference type="InterPro" id="IPR009091">
    <property type="entry name" value="RCC1/BLIP-II"/>
</dbReference>
<dbReference type="GO" id="GO:0016020">
    <property type="term" value="C:membrane"/>
    <property type="evidence" value="ECO:0007669"/>
    <property type="project" value="UniProtKB-SubCell"/>
</dbReference>
<evidence type="ECO:0000256" key="13">
    <source>
        <dbReference type="ARBA" id="ARBA00047899"/>
    </source>
</evidence>
<comment type="catalytic activity">
    <reaction evidence="14">
        <text>L-seryl-[protein] + ATP = O-phospho-L-seryl-[protein] + ADP + H(+)</text>
        <dbReference type="Rhea" id="RHEA:17989"/>
        <dbReference type="Rhea" id="RHEA-COMP:9863"/>
        <dbReference type="Rhea" id="RHEA-COMP:11604"/>
        <dbReference type="ChEBI" id="CHEBI:15378"/>
        <dbReference type="ChEBI" id="CHEBI:29999"/>
        <dbReference type="ChEBI" id="CHEBI:30616"/>
        <dbReference type="ChEBI" id="CHEBI:83421"/>
        <dbReference type="ChEBI" id="CHEBI:456216"/>
        <dbReference type="EC" id="2.7.11.1"/>
    </reaction>
</comment>
<dbReference type="GO" id="GO:0005524">
    <property type="term" value="F:ATP binding"/>
    <property type="evidence" value="ECO:0007669"/>
    <property type="project" value="UniProtKB-UniRule"/>
</dbReference>
<dbReference type="PROSITE" id="PS00108">
    <property type="entry name" value="PROTEIN_KINASE_ST"/>
    <property type="match status" value="1"/>
</dbReference>
<dbReference type="CDD" id="cd14066">
    <property type="entry name" value="STKc_IRAK"/>
    <property type="match status" value="1"/>
</dbReference>
<evidence type="ECO:0000256" key="14">
    <source>
        <dbReference type="ARBA" id="ARBA00048679"/>
    </source>
</evidence>
<comment type="caution">
    <text evidence="19">The sequence shown here is derived from an EMBL/GenBank/DDBJ whole genome shotgun (WGS) entry which is preliminary data.</text>
</comment>
<comment type="subcellular location">
    <subcellularLocation>
        <location evidence="1">Membrane</location>
        <topology evidence="1">Single-pass membrane protein</topology>
    </subcellularLocation>
</comment>
<name>A0A8K0MQC3_9ROSA</name>
<keyword evidence="5 16" id="KW-0812">Transmembrane</keyword>
<dbReference type="PROSITE" id="PS50011">
    <property type="entry name" value="PROTEIN_KINASE_DOM"/>
    <property type="match status" value="1"/>
</dbReference>
<keyword evidence="4" id="KW-0808">Transferase</keyword>
<dbReference type="AlphaFoldDB" id="A0A8K0MQC3"/>
<evidence type="ECO:0000256" key="6">
    <source>
        <dbReference type="ARBA" id="ARBA00022729"/>
    </source>
</evidence>
<comment type="catalytic activity">
    <reaction evidence="13">
        <text>L-threonyl-[protein] + ATP = O-phospho-L-threonyl-[protein] + ADP + H(+)</text>
        <dbReference type="Rhea" id="RHEA:46608"/>
        <dbReference type="Rhea" id="RHEA-COMP:11060"/>
        <dbReference type="Rhea" id="RHEA-COMP:11605"/>
        <dbReference type="ChEBI" id="CHEBI:15378"/>
        <dbReference type="ChEBI" id="CHEBI:30013"/>
        <dbReference type="ChEBI" id="CHEBI:30616"/>
        <dbReference type="ChEBI" id="CHEBI:61977"/>
        <dbReference type="ChEBI" id="CHEBI:456216"/>
        <dbReference type="EC" id="2.7.11.1"/>
    </reaction>
</comment>
<evidence type="ECO:0000256" key="12">
    <source>
        <dbReference type="ARBA" id="ARBA00023180"/>
    </source>
</evidence>
<dbReference type="Proteomes" id="UP000796880">
    <property type="component" value="Unassembled WGS sequence"/>
</dbReference>
<evidence type="ECO:0000256" key="7">
    <source>
        <dbReference type="ARBA" id="ARBA00022741"/>
    </source>
</evidence>
<keyword evidence="7 15" id="KW-0547">Nucleotide-binding</keyword>
<evidence type="ECO:0000256" key="15">
    <source>
        <dbReference type="PROSITE-ProRule" id="PRU10141"/>
    </source>
</evidence>
<evidence type="ECO:0000313" key="19">
    <source>
        <dbReference type="EMBL" id="KAF3454249.1"/>
    </source>
</evidence>
<feature type="signal peptide" evidence="17">
    <location>
        <begin position="1"/>
        <end position="25"/>
    </location>
</feature>
<protein>
    <recommendedName>
        <fullName evidence="2">non-specific serine/threonine protein kinase</fullName>
        <ecNumber evidence="2">2.7.11.1</ecNumber>
    </recommendedName>
</protein>
<dbReference type="SUPFAM" id="SSF50985">
    <property type="entry name" value="RCC1/BLIP-II"/>
    <property type="match status" value="1"/>
</dbReference>
<evidence type="ECO:0000256" key="3">
    <source>
        <dbReference type="ARBA" id="ARBA00022527"/>
    </source>
</evidence>
<keyword evidence="3" id="KW-0723">Serine/threonine-protein kinase</keyword>
<feature type="binding site" evidence="15">
    <location>
        <position position="503"/>
    </location>
    <ligand>
        <name>ATP</name>
        <dbReference type="ChEBI" id="CHEBI:30616"/>
    </ligand>
</feature>
<dbReference type="InterPro" id="IPR000719">
    <property type="entry name" value="Prot_kinase_dom"/>
</dbReference>
<dbReference type="Gene3D" id="1.10.510.10">
    <property type="entry name" value="Transferase(Phosphotransferase) domain 1"/>
    <property type="match status" value="1"/>
</dbReference>
<dbReference type="FunFam" id="1.10.510.10:FF:000569">
    <property type="entry name" value="Serine/threonine-protein kinase-like protein CCR4"/>
    <property type="match status" value="1"/>
</dbReference>
<dbReference type="Pfam" id="PF00069">
    <property type="entry name" value="Pkinase"/>
    <property type="match status" value="1"/>
</dbReference>
<organism evidence="19 20">
    <name type="scientific">Rhamnella rubrinervis</name>
    <dbReference type="NCBI Taxonomy" id="2594499"/>
    <lineage>
        <taxon>Eukaryota</taxon>
        <taxon>Viridiplantae</taxon>
        <taxon>Streptophyta</taxon>
        <taxon>Embryophyta</taxon>
        <taxon>Tracheophyta</taxon>
        <taxon>Spermatophyta</taxon>
        <taxon>Magnoliopsida</taxon>
        <taxon>eudicotyledons</taxon>
        <taxon>Gunneridae</taxon>
        <taxon>Pentapetalae</taxon>
        <taxon>rosids</taxon>
        <taxon>fabids</taxon>
        <taxon>Rosales</taxon>
        <taxon>Rhamnaceae</taxon>
        <taxon>rhamnoid group</taxon>
        <taxon>Rhamneae</taxon>
        <taxon>Rhamnella</taxon>
    </lineage>
</organism>
<dbReference type="EMBL" id="VOIH02000002">
    <property type="protein sequence ID" value="KAF3454249.1"/>
    <property type="molecule type" value="Genomic_DNA"/>
</dbReference>
<reference evidence="19" key="1">
    <citation type="submission" date="2020-03" db="EMBL/GenBank/DDBJ databases">
        <title>A high-quality chromosome-level genome assembly of a woody plant with both climbing and erect habits, Rhamnella rubrinervis.</title>
        <authorList>
            <person name="Lu Z."/>
            <person name="Yang Y."/>
            <person name="Zhu X."/>
            <person name="Sun Y."/>
        </authorList>
    </citation>
    <scope>NUCLEOTIDE SEQUENCE</scope>
    <source>
        <strain evidence="19">BYM</strain>
        <tissue evidence="19">Leaf</tissue>
    </source>
</reference>
<sequence length="787" mass="85224">MTIAFKPSLLIFFIYLFQLHSVVNGLGSASTVAVTYGKATSCGIVASQPIQRIQCYQNNRTILVLPNVSFQAISGGHSFFCGLRSGGFSLLCWDTTTLSNSSFHPKRIYDSRTVELTDLTVGDAQVCAREVNSGIVRCWRGHRRKGSSLFPSPGEALKFKKITSGRGFTCGVLKEDQRVVCWGQSLVGEEIQSGFENLTMTSLVAGESHACGLTMNGALICRGNNDSGQLNVPFNSVFEFSGLALGANYTCAIRRRNGLVQCWGGRNILEIHGHVTENTPFELIVAGLDFACGLITSNLSIICWGPGWSNSQNELPLGMILPGPCVKSSCSTCGTYPDSQILCRGSRNVCKSCQAELPLAVPWQPRSPPTSQPSQPVSPPSSKAKNKLLLAFLIVGSVGAFVGLCSIVYCMWAKGLLCSCCNNTINRDSAIRTDNSYTAPPSTMTQVSGSMSSSKHADKKETFSLSELASGANNFSPKNRIGAGSFGIVYKGNLLDGREVAIKRGETSTKTEKFREKETAFDSELSLLSRLHHKHLVGLLGFCHEKDERLLVYEYMSNGALHDHLHGKNNTEKTSSVLNSWKVRIKLALDAARGIEYLHNYAVPPIIHRDIKSSNILLDSNWTGKVSDFGLSVMGPISDQKSMSTKAVGTVGYIDPEYYALNELTTKSDVYGLGVVVLELLTGKKAVFKNEEEEEEGVTDSPISLVEYAVPKISAGELQSVLDKRVGPPGGNEVGAVEVMAYTAMDCVNLEGKERPGMSDIVANLERAFLSLCEEEASSHFFSGSSF</sequence>
<accession>A0A8K0MQC3</accession>
<dbReference type="PROSITE" id="PS00107">
    <property type="entry name" value="PROTEIN_KINASE_ATP"/>
    <property type="match status" value="1"/>
</dbReference>
<gene>
    <name evidence="19" type="ORF">FNV43_RR04696</name>
</gene>
<keyword evidence="20" id="KW-1185">Reference proteome</keyword>
<keyword evidence="11 16" id="KW-0472">Membrane</keyword>
<evidence type="ECO:0000256" key="17">
    <source>
        <dbReference type="SAM" id="SignalP"/>
    </source>
</evidence>
<feature type="transmembrane region" description="Helical" evidence="16">
    <location>
        <begin position="388"/>
        <end position="412"/>
    </location>
</feature>
<dbReference type="Pfam" id="PF13540">
    <property type="entry name" value="RCC1_2"/>
    <property type="match status" value="1"/>
</dbReference>
<evidence type="ECO:0000256" key="8">
    <source>
        <dbReference type="ARBA" id="ARBA00022777"/>
    </source>
</evidence>
<dbReference type="SUPFAM" id="SSF56112">
    <property type="entry name" value="Protein kinase-like (PK-like)"/>
    <property type="match status" value="1"/>
</dbReference>
<dbReference type="PANTHER" id="PTHR46146">
    <property type="entry name" value="SERINE/THREONINE-PROTEIN KINASE-LIKE PROTEIN CCR4"/>
    <property type="match status" value="1"/>
</dbReference>
<dbReference type="InterPro" id="IPR008271">
    <property type="entry name" value="Ser/Thr_kinase_AS"/>
</dbReference>
<dbReference type="SMART" id="SM00220">
    <property type="entry name" value="S_TKc"/>
    <property type="match status" value="1"/>
</dbReference>
<evidence type="ECO:0000259" key="18">
    <source>
        <dbReference type="PROSITE" id="PS50011"/>
    </source>
</evidence>
<evidence type="ECO:0000256" key="2">
    <source>
        <dbReference type="ARBA" id="ARBA00012513"/>
    </source>
</evidence>
<evidence type="ECO:0000256" key="11">
    <source>
        <dbReference type="ARBA" id="ARBA00023136"/>
    </source>
</evidence>
<dbReference type="GO" id="GO:0042803">
    <property type="term" value="F:protein homodimerization activity"/>
    <property type="evidence" value="ECO:0007669"/>
    <property type="project" value="UniProtKB-ARBA"/>
</dbReference>
<dbReference type="EC" id="2.7.11.1" evidence="2"/>
<keyword evidence="9 15" id="KW-0067">ATP-binding</keyword>
<evidence type="ECO:0000256" key="5">
    <source>
        <dbReference type="ARBA" id="ARBA00022692"/>
    </source>
</evidence>
<dbReference type="PANTHER" id="PTHR46146:SF1">
    <property type="entry name" value="SERINE_THREONINE-PROTEIN KINASE-LIKE PROTEIN CCR3"/>
    <property type="match status" value="1"/>
</dbReference>
<evidence type="ECO:0000256" key="4">
    <source>
        <dbReference type="ARBA" id="ARBA00022679"/>
    </source>
</evidence>
<evidence type="ECO:0000256" key="16">
    <source>
        <dbReference type="SAM" id="Phobius"/>
    </source>
</evidence>
<proteinExistence type="predicted"/>
<keyword evidence="10 16" id="KW-1133">Transmembrane helix</keyword>
<keyword evidence="8" id="KW-0418">Kinase</keyword>
<dbReference type="InterPro" id="IPR017441">
    <property type="entry name" value="Protein_kinase_ATP_BS"/>
</dbReference>
<dbReference type="Gene3D" id="3.30.200.20">
    <property type="entry name" value="Phosphorylase Kinase, domain 1"/>
    <property type="match status" value="1"/>
</dbReference>